<comment type="caution">
    <text evidence="6">The sequence shown here is derived from an EMBL/GenBank/DDBJ whole genome shotgun (WGS) entry which is preliminary data.</text>
</comment>
<dbReference type="Proteomes" id="UP000676917">
    <property type="component" value="Unassembled WGS sequence"/>
</dbReference>
<dbReference type="PANTHER" id="PTHR35529:SF2">
    <property type="entry name" value="SPORULATION PROTEIN YTAF-RELATED"/>
    <property type="match status" value="1"/>
</dbReference>
<keyword evidence="7" id="KW-1185">Reference proteome</keyword>
<feature type="transmembrane region" description="Helical" evidence="5">
    <location>
        <begin position="48"/>
        <end position="69"/>
    </location>
</feature>
<dbReference type="InterPro" id="IPR014205">
    <property type="entry name" value="Spore_YtaF"/>
</dbReference>
<evidence type="ECO:0000256" key="3">
    <source>
        <dbReference type="ARBA" id="ARBA00022989"/>
    </source>
</evidence>
<dbReference type="NCBIfam" id="TIGR02840">
    <property type="entry name" value="spore_YtaF"/>
    <property type="match status" value="1"/>
</dbReference>
<dbReference type="PANTHER" id="PTHR35529">
    <property type="entry name" value="MANGANESE EFFLUX PUMP MNTP-RELATED"/>
    <property type="match status" value="1"/>
</dbReference>
<name>A0A919X8U1_9BACI</name>
<keyword evidence="1" id="KW-1003">Cell membrane</keyword>
<evidence type="ECO:0000256" key="4">
    <source>
        <dbReference type="ARBA" id="ARBA00023136"/>
    </source>
</evidence>
<evidence type="ECO:0000313" key="7">
    <source>
        <dbReference type="Proteomes" id="UP000676917"/>
    </source>
</evidence>
<sequence>MFHLLSKGYGDMLYYTGLLFLVIAVSLDGFGVGVSYGMRKILVPRNALSIIMLCSGVVVLFSMLLGNVISSYLSIHFAKTIGAAILIFIGVFSLINAIRSQLKKDDGKTNQASSPNNFHRFRTVIATPDKADLDLSGTISIGEAVLLGTALALDAFGAGIGAAILGYSVILTPLLIALMSGLFVHFGIRIGIVLSKNKRLERMNFLPPVLLITIGVLNLF</sequence>
<evidence type="ECO:0000256" key="1">
    <source>
        <dbReference type="ARBA" id="ARBA00022475"/>
    </source>
</evidence>
<protein>
    <submittedName>
        <fullName evidence="6">Sporulation membrane protein YtaF</fullName>
    </submittedName>
</protein>
<feature type="transmembrane region" description="Helical" evidence="5">
    <location>
        <begin position="12"/>
        <end position="36"/>
    </location>
</feature>
<accession>A0A919X8U1</accession>
<keyword evidence="3 5" id="KW-1133">Transmembrane helix</keyword>
<dbReference type="RefSeq" id="WP_244853369.1">
    <property type="nucleotide sequence ID" value="NZ_BORP01000001.1"/>
</dbReference>
<keyword evidence="4 5" id="KW-0472">Membrane</keyword>
<dbReference type="AlphaFoldDB" id="A0A919X8U1"/>
<proteinExistence type="predicted"/>
<feature type="transmembrane region" description="Helical" evidence="5">
    <location>
        <begin position="174"/>
        <end position="194"/>
    </location>
</feature>
<dbReference type="Pfam" id="PF02659">
    <property type="entry name" value="Mntp"/>
    <property type="match status" value="2"/>
</dbReference>
<gene>
    <name evidence="6" type="primary">ytaF</name>
    <name evidence="6" type="ORF">J43TS3_11380</name>
</gene>
<evidence type="ECO:0000256" key="5">
    <source>
        <dbReference type="SAM" id="Phobius"/>
    </source>
</evidence>
<evidence type="ECO:0000313" key="6">
    <source>
        <dbReference type="EMBL" id="GIO26527.1"/>
    </source>
</evidence>
<organism evidence="6 7">
    <name type="scientific">Ornithinibacillus bavariensis</name>
    <dbReference type="NCBI Taxonomy" id="545502"/>
    <lineage>
        <taxon>Bacteria</taxon>
        <taxon>Bacillati</taxon>
        <taxon>Bacillota</taxon>
        <taxon>Bacilli</taxon>
        <taxon>Bacillales</taxon>
        <taxon>Bacillaceae</taxon>
        <taxon>Ornithinibacillus</taxon>
    </lineage>
</organism>
<evidence type="ECO:0000256" key="2">
    <source>
        <dbReference type="ARBA" id="ARBA00022692"/>
    </source>
</evidence>
<reference evidence="6" key="1">
    <citation type="submission" date="2021-03" db="EMBL/GenBank/DDBJ databases">
        <title>Antimicrobial resistance genes in bacteria isolated from Japanese honey, and their potential for conferring macrolide and lincosamide resistance in the American foulbrood pathogen Paenibacillus larvae.</title>
        <authorList>
            <person name="Okamoto M."/>
            <person name="Kumagai M."/>
            <person name="Kanamori H."/>
            <person name="Takamatsu D."/>
        </authorList>
    </citation>
    <scope>NUCLEOTIDE SEQUENCE</scope>
    <source>
        <strain evidence="6">J43TS3</strain>
    </source>
</reference>
<dbReference type="InterPro" id="IPR003810">
    <property type="entry name" value="Mntp/YtaF"/>
</dbReference>
<feature type="transmembrane region" description="Helical" evidence="5">
    <location>
        <begin position="75"/>
        <end position="98"/>
    </location>
</feature>
<feature type="transmembrane region" description="Helical" evidence="5">
    <location>
        <begin position="144"/>
        <end position="168"/>
    </location>
</feature>
<dbReference type="EMBL" id="BORP01000001">
    <property type="protein sequence ID" value="GIO26527.1"/>
    <property type="molecule type" value="Genomic_DNA"/>
</dbReference>
<keyword evidence="2 5" id="KW-0812">Transmembrane</keyword>